<protein>
    <submittedName>
        <fullName evidence="1">DUF1672 family protein</fullName>
    </submittedName>
</protein>
<accession>A0A5D4RXR1</accession>
<dbReference type="Proteomes" id="UP000322997">
    <property type="component" value="Unassembled WGS sequence"/>
</dbReference>
<name>A0A5D4RXR1_9BACI</name>
<gene>
    <name evidence="1" type="ORF">FZC83_09550</name>
</gene>
<proteinExistence type="predicted"/>
<comment type="caution">
    <text evidence="1">The sequence shown here is derived from an EMBL/GenBank/DDBJ whole genome shotgun (WGS) entry which is preliminary data.</text>
</comment>
<reference evidence="1 2" key="1">
    <citation type="submission" date="2019-08" db="EMBL/GenBank/DDBJ databases">
        <title>Bacillus genomes from the desert of Cuatro Cienegas, Coahuila.</title>
        <authorList>
            <person name="Olmedo-Alvarez G."/>
        </authorList>
    </citation>
    <scope>NUCLEOTIDE SEQUENCE [LARGE SCALE GENOMIC DNA]</scope>
    <source>
        <strain evidence="1 2">CH108_3D</strain>
    </source>
</reference>
<dbReference type="AlphaFoldDB" id="A0A5D4RXR1"/>
<organism evidence="1 2">
    <name type="scientific">Rossellomorea marisflavi</name>
    <dbReference type="NCBI Taxonomy" id="189381"/>
    <lineage>
        <taxon>Bacteria</taxon>
        <taxon>Bacillati</taxon>
        <taxon>Bacillota</taxon>
        <taxon>Bacilli</taxon>
        <taxon>Bacillales</taxon>
        <taxon>Bacillaceae</taxon>
        <taxon>Rossellomorea</taxon>
    </lineage>
</organism>
<dbReference type="EMBL" id="VTEQ01000002">
    <property type="protein sequence ID" value="TYS55181.1"/>
    <property type="molecule type" value="Genomic_DNA"/>
</dbReference>
<evidence type="ECO:0000313" key="2">
    <source>
        <dbReference type="Proteomes" id="UP000322997"/>
    </source>
</evidence>
<sequence length="317" mass="36104">MEEFNTMIRKRIMLLCIAPTLFLGGCLNLLSNNSPQAENEDGVKGRPSDIYESVLTYTGDGYFLPSGGKAEKAEEQYKDEVVKATKEYIKKEYNTDIEVHNLVGNQDGYTVFFETTGRLHFYSTAIVPIDFSEEKVLTENIGTLDDEVEKGLRTALYAYIKEDEFKILDDQIQDIIDQSGEIVGTTVESIQNAGGNAYETPYYFVQSVSDDEAIKPIYDLYMKNPDASKEELTDAYQEELFDPDDLWFSINLYMKDPKKEPVQEVYNPIMIAFEENDDLPKGHYFINLHDHYVIKKAGSGNKENSLSQDGIHGIYKE</sequence>
<evidence type="ECO:0000313" key="1">
    <source>
        <dbReference type="EMBL" id="TYS55181.1"/>
    </source>
</evidence>